<feature type="region of interest" description="Disordered" evidence="1">
    <location>
        <begin position="573"/>
        <end position="619"/>
    </location>
</feature>
<dbReference type="PROSITE" id="PS50800">
    <property type="entry name" value="SAP"/>
    <property type="match status" value="1"/>
</dbReference>
<dbReference type="eggNOG" id="ENOG502S3X5">
    <property type="taxonomic scope" value="Eukaryota"/>
</dbReference>
<feature type="domain" description="SAP" evidence="2">
    <location>
        <begin position="294"/>
        <end position="328"/>
    </location>
</feature>
<dbReference type="GO" id="GO:0005634">
    <property type="term" value="C:nucleus"/>
    <property type="evidence" value="ECO:0007669"/>
    <property type="project" value="TreeGrafter"/>
</dbReference>
<evidence type="ECO:0000313" key="3">
    <source>
        <dbReference type="EMBL" id="EPQ28422.1"/>
    </source>
</evidence>
<dbReference type="HOGENOM" id="CLU_412761_0_0_1"/>
<reference evidence="3 4" key="1">
    <citation type="journal article" date="2013" name="Plant Cell">
        <title>The transition from a phytopathogenic smut ancestor to an anamorphic biocontrol agent deciphered by comparative whole-genome analysis.</title>
        <authorList>
            <person name="Lefebvre F."/>
            <person name="Joly D.L."/>
            <person name="Labbe C."/>
            <person name="Teichmann B."/>
            <person name="Linning R."/>
            <person name="Belzile F."/>
            <person name="Bakkeren G."/>
            <person name="Belanger R.R."/>
        </authorList>
    </citation>
    <scope>NUCLEOTIDE SEQUENCE [LARGE SCALE GENOMIC DNA]</scope>
    <source>
        <strain evidence="3 4">PF-1</strain>
    </source>
</reference>
<accession>A0A061H677</accession>
<dbReference type="Proteomes" id="UP000053664">
    <property type="component" value="Unassembled WGS sequence"/>
</dbReference>
<feature type="region of interest" description="Disordered" evidence="1">
    <location>
        <begin position="343"/>
        <end position="427"/>
    </location>
</feature>
<feature type="compositionally biased region" description="Polar residues" evidence="1">
    <location>
        <begin position="354"/>
        <end position="367"/>
    </location>
</feature>
<dbReference type="PANTHER" id="PTHR31285">
    <property type="entry name" value="NICOTINAMIDE MONONUCLEOTIDE ADENYLYLTRANSFERASE"/>
    <property type="match status" value="1"/>
</dbReference>
<feature type="region of interest" description="Disordered" evidence="1">
    <location>
        <begin position="45"/>
        <end position="67"/>
    </location>
</feature>
<dbReference type="GeneID" id="19318355"/>
<evidence type="ECO:0000256" key="1">
    <source>
        <dbReference type="SAM" id="MobiDB-lite"/>
    </source>
</evidence>
<dbReference type="Gene3D" id="3.40.50.620">
    <property type="entry name" value="HUPs"/>
    <property type="match status" value="1"/>
</dbReference>
<dbReference type="RefSeq" id="XP_007879963.1">
    <property type="nucleotide sequence ID" value="XM_007881772.1"/>
</dbReference>
<proteinExistence type="predicted"/>
<dbReference type="GO" id="GO:0005737">
    <property type="term" value="C:cytoplasm"/>
    <property type="evidence" value="ECO:0007669"/>
    <property type="project" value="TreeGrafter"/>
</dbReference>
<dbReference type="EMBL" id="KE361635">
    <property type="protein sequence ID" value="EPQ28422.1"/>
    <property type="molecule type" value="Genomic_DNA"/>
</dbReference>
<dbReference type="InterPro" id="IPR014729">
    <property type="entry name" value="Rossmann-like_a/b/a_fold"/>
</dbReference>
<protein>
    <recommendedName>
        <fullName evidence="2">SAP domain-containing protein</fullName>
    </recommendedName>
</protein>
<feature type="compositionally biased region" description="Low complexity" evidence="1">
    <location>
        <begin position="49"/>
        <end position="63"/>
    </location>
</feature>
<dbReference type="AlphaFoldDB" id="A0A061H677"/>
<name>A0A061H677_9BASI</name>
<dbReference type="OrthoDB" id="5591297at2759"/>
<feature type="region of interest" description="Disordered" evidence="1">
    <location>
        <begin position="664"/>
        <end position="705"/>
    </location>
</feature>
<organism evidence="3 4">
    <name type="scientific">Pseudozyma flocculosa PF-1</name>
    <dbReference type="NCBI Taxonomy" id="1277687"/>
    <lineage>
        <taxon>Eukaryota</taxon>
        <taxon>Fungi</taxon>
        <taxon>Dikarya</taxon>
        <taxon>Basidiomycota</taxon>
        <taxon>Ustilaginomycotina</taxon>
        <taxon>Ustilaginomycetes</taxon>
        <taxon>Ustilaginales</taxon>
        <taxon>Ustilaginaceae</taxon>
        <taxon>Pseudozyma</taxon>
    </lineage>
</organism>
<evidence type="ECO:0000259" key="2">
    <source>
        <dbReference type="PROSITE" id="PS50800"/>
    </source>
</evidence>
<feature type="region of interest" description="Disordered" evidence="1">
    <location>
        <begin position="751"/>
        <end position="805"/>
    </location>
</feature>
<feature type="compositionally biased region" description="Acidic residues" evidence="1">
    <location>
        <begin position="765"/>
        <end position="778"/>
    </location>
</feature>
<dbReference type="SUPFAM" id="SSF52374">
    <property type="entry name" value="Nucleotidylyl transferase"/>
    <property type="match status" value="1"/>
</dbReference>
<dbReference type="PANTHER" id="PTHR31285:SF0">
    <property type="entry name" value="NICOTINAMIDE MONONUCLEOTIDE ADENYLYLTRANSFERASE"/>
    <property type="match status" value="1"/>
</dbReference>
<feature type="compositionally biased region" description="Low complexity" evidence="1">
    <location>
        <begin position="343"/>
        <end position="353"/>
    </location>
</feature>
<dbReference type="GO" id="GO:0000309">
    <property type="term" value="F:nicotinamide-nucleotide adenylyltransferase activity"/>
    <property type="evidence" value="ECO:0007669"/>
    <property type="project" value="TreeGrafter"/>
</dbReference>
<dbReference type="InterPro" id="IPR003034">
    <property type="entry name" value="SAP_dom"/>
</dbReference>
<gene>
    <name evidence="3" type="ORF">PFL1_04249</name>
</gene>
<dbReference type="GO" id="GO:0016887">
    <property type="term" value="F:ATP hydrolysis activity"/>
    <property type="evidence" value="ECO:0007669"/>
    <property type="project" value="TreeGrafter"/>
</dbReference>
<evidence type="ECO:0000313" key="4">
    <source>
        <dbReference type="Proteomes" id="UP000053664"/>
    </source>
</evidence>
<dbReference type="KEGG" id="pfp:PFL1_04249"/>
<feature type="compositionally biased region" description="Polar residues" evidence="1">
    <location>
        <begin position="460"/>
        <end position="476"/>
    </location>
</feature>
<sequence>MTSKTAAASRIAKAVAASASASASASSAAGKPGLEILYSTHPSWPYPPSSSASSAAQSPSSLPSPSPQLGNLDIAVLDSSFNPPSKAHLALTLSRPLLAQSSSAGSKRHYDAHLLLFSTNNADKGKGKRGDASLEQRVHMMTLLAQQIEHELELEQQRQQQQDARPNVAVALVDKPLIFDKSTLTWDALRQRAGEADRRASRPRLHWVVGFDTLYRVFQPKYYPSEAEMERQCGVFFDEERTTFVCARRDAASFPSLSSADEAADDEAKLLGSPRVKKWVDAGSVALLDLEPAETRLSSTRIREVLRDAGMDESGKRRELEDMVPSLLVEYLLTSGVYVDPEAASASASASGSRVTSRNSLDMSSPLASPYRTHHPTSWNHAAPGPAMWHLPPAPPTPDVSMSSSSSSSLRPMTAANNAVAGPSSSAAQDRYLPLQTFSSPNSTPLPAHTHALLESKRQSLFTGSSNRTAASTHAPSRSRYAVADSGRLSGNRARPHHRSSDPASLSSPDRSLAAGAAAGAVALDQDSPTRQVWRAKFRQRCQQQMARDRARTLAHTRGASFLRHMGAEPDDELVLTPGHADPSSRFRRADMIGSDDLPSSSDVDADMDEGGPAAGGSRWWEDDEELIRRVMVAEYRRIKRAQEASGEREVGWLDPDEVAYLEEETRREESDLQTASTYAGAQRRPLPADATPTKNIGPTWTPGVGMTMARRGDGAAGADVTPRAEAAELEPPEDLLDDDEALYNHYLHHHTPQLSTTGGAGGDEAMDQGDNDDDDGEASQPMSQSWEGDQDFEMALASMPMPHD</sequence>
<feature type="region of interest" description="Disordered" evidence="1">
    <location>
        <begin position="460"/>
        <end position="513"/>
    </location>
</feature>